<evidence type="ECO:0000313" key="3">
    <source>
        <dbReference type="EMBL" id="GEN98743.1"/>
    </source>
</evidence>
<dbReference type="SMART" id="SM00267">
    <property type="entry name" value="GGDEF"/>
    <property type="match status" value="1"/>
</dbReference>
<dbReference type="Gene3D" id="3.30.70.270">
    <property type="match status" value="1"/>
</dbReference>
<dbReference type="CDD" id="cd01949">
    <property type="entry name" value="GGDEF"/>
    <property type="match status" value="1"/>
</dbReference>
<gene>
    <name evidence="3" type="ORF">NSE01_05760</name>
</gene>
<dbReference type="SUPFAM" id="SSF55073">
    <property type="entry name" value="Nucleotide cyclase"/>
    <property type="match status" value="1"/>
</dbReference>
<keyword evidence="4" id="KW-1185">Reference proteome</keyword>
<evidence type="ECO:0000259" key="1">
    <source>
        <dbReference type="PROSITE" id="PS50113"/>
    </source>
</evidence>
<dbReference type="CDD" id="cd00130">
    <property type="entry name" value="PAS"/>
    <property type="match status" value="1"/>
</dbReference>
<dbReference type="InterPro" id="IPR035965">
    <property type="entry name" value="PAS-like_dom_sf"/>
</dbReference>
<dbReference type="EMBL" id="BJYR01000003">
    <property type="protein sequence ID" value="GEN98743.1"/>
    <property type="molecule type" value="Genomic_DNA"/>
</dbReference>
<dbReference type="NCBIfam" id="TIGR00254">
    <property type="entry name" value="GGDEF"/>
    <property type="match status" value="1"/>
</dbReference>
<dbReference type="PANTHER" id="PTHR44757">
    <property type="entry name" value="DIGUANYLATE CYCLASE DGCP"/>
    <property type="match status" value="1"/>
</dbReference>
<accession>A0A512AGC1</accession>
<protein>
    <submittedName>
        <fullName evidence="3">Diguanylate cyclase</fullName>
    </submittedName>
</protein>
<dbReference type="Gene3D" id="3.30.450.20">
    <property type="entry name" value="PAS domain"/>
    <property type="match status" value="1"/>
</dbReference>
<dbReference type="InterPro" id="IPR013656">
    <property type="entry name" value="PAS_4"/>
</dbReference>
<dbReference type="NCBIfam" id="TIGR00229">
    <property type="entry name" value="sensory_box"/>
    <property type="match status" value="1"/>
</dbReference>
<name>A0A512AGC1_9SPHN</name>
<feature type="domain" description="GGDEF" evidence="2">
    <location>
        <begin position="164"/>
        <end position="294"/>
    </location>
</feature>
<dbReference type="OrthoDB" id="9812260at2"/>
<reference evidence="3 4" key="1">
    <citation type="submission" date="2019-07" db="EMBL/GenBank/DDBJ databases">
        <title>Whole genome shotgun sequence of Novosphingobium sediminis NBRC 106119.</title>
        <authorList>
            <person name="Hosoyama A."/>
            <person name="Uohara A."/>
            <person name="Ohji S."/>
            <person name="Ichikawa N."/>
        </authorList>
    </citation>
    <scope>NUCLEOTIDE SEQUENCE [LARGE SCALE GENOMIC DNA]</scope>
    <source>
        <strain evidence="3 4">NBRC 106119</strain>
    </source>
</reference>
<sequence length="315" mass="34086">MRVEFTVTERSAVYGLLANHSKDIILKTDRRGFVLAASPAFERLGLTLPTMLIGPHLRDLVHSDHGALIEAEHAAAIAGQGSGDWLELPVRHTAREGQWYEFQMSPMADAAGETYGVLVVMRCITKRKSLEERLFAAELTDPLTRLTNRIAFVAMLEHLVARPQQAALALFDIDHFMKLNMRFGQAAGDGLLIAFAELLRTVTRSADIISRVSGGRFGLIMPDLLPEEAAAACMPIVEAFGEAGRAALGGKFPVSTSVGIAHISQSADNTLKHAELALLLAKAKGRSRIETSPRKSGGEWICAPGNLPGMRSLGR</sequence>
<dbReference type="InterPro" id="IPR000160">
    <property type="entry name" value="GGDEF_dom"/>
</dbReference>
<proteinExistence type="predicted"/>
<dbReference type="Pfam" id="PF08448">
    <property type="entry name" value="PAS_4"/>
    <property type="match status" value="1"/>
</dbReference>
<organism evidence="3 4">
    <name type="scientific">Novosphingobium sediminis</name>
    <dbReference type="NCBI Taxonomy" id="707214"/>
    <lineage>
        <taxon>Bacteria</taxon>
        <taxon>Pseudomonadati</taxon>
        <taxon>Pseudomonadota</taxon>
        <taxon>Alphaproteobacteria</taxon>
        <taxon>Sphingomonadales</taxon>
        <taxon>Sphingomonadaceae</taxon>
        <taxon>Novosphingobium</taxon>
    </lineage>
</organism>
<evidence type="ECO:0000313" key="4">
    <source>
        <dbReference type="Proteomes" id="UP000321464"/>
    </source>
</evidence>
<dbReference type="Pfam" id="PF00990">
    <property type="entry name" value="GGDEF"/>
    <property type="match status" value="1"/>
</dbReference>
<dbReference type="PROSITE" id="PS50113">
    <property type="entry name" value="PAC"/>
    <property type="match status" value="1"/>
</dbReference>
<dbReference type="InterPro" id="IPR000700">
    <property type="entry name" value="PAS-assoc_C"/>
</dbReference>
<feature type="domain" description="PAC" evidence="1">
    <location>
        <begin position="86"/>
        <end position="136"/>
    </location>
</feature>
<dbReference type="InterPro" id="IPR052155">
    <property type="entry name" value="Biofilm_reg_signaling"/>
</dbReference>
<dbReference type="SUPFAM" id="SSF55785">
    <property type="entry name" value="PYP-like sensor domain (PAS domain)"/>
    <property type="match status" value="1"/>
</dbReference>
<evidence type="ECO:0000259" key="2">
    <source>
        <dbReference type="PROSITE" id="PS50887"/>
    </source>
</evidence>
<dbReference type="InterPro" id="IPR029787">
    <property type="entry name" value="Nucleotide_cyclase"/>
</dbReference>
<dbReference type="InterPro" id="IPR000014">
    <property type="entry name" value="PAS"/>
</dbReference>
<dbReference type="PROSITE" id="PS50887">
    <property type="entry name" value="GGDEF"/>
    <property type="match status" value="1"/>
</dbReference>
<dbReference type="PANTHER" id="PTHR44757:SF2">
    <property type="entry name" value="BIOFILM ARCHITECTURE MAINTENANCE PROTEIN MBAA"/>
    <property type="match status" value="1"/>
</dbReference>
<dbReference type="Proteomes" id="UP000321464">
    <property type="component" value="Unassembled WGS sequence"/>
</dbReference>
<dbReference type="AlphaFoldDB" id="A0A512AGC1"/>
<dbReference type="RefSeq" id="WP_147158128.1">
    <property type="nucleotide sequence ID" value="NZ_BJYR01000003.1"/>
</dbReference>
<comment type="caution">
    <text evidence="3">The sequence shown here is derived from an EMBL/GenBank/DDBJ whole genome shotgun (WGS) entry which is preliminary data.</text>
</comment>
<dbReference type="InterPro" id="IPR043128">
    <property type="entry name" value="Rev_trsase/Diguanyl_cyclase"/>
</dbReference>